<gene>
    <name evidence="2" type="ORF">MRATA1EN1_LOCUS20419</name>
</gene>
<evidence type="ECO:0000313" key="2">
    <source>
        <dbReference type="EMBL" id="CAI9171457.1"/>
    </source>
</evidence>
<dbReference type="EMBL" id="OX459966">
    <property type="protein sequence ID" value="CAI9171457.1"/>
    <property type="molecule type" value="Genomic_DNA"/>
</dbReference>
<evidence type="ECO:0000313" key="3">
    <source>
        <dbReference type="Proteomes" id="UP001176941"/>
    </source>
</evidence>
<sequence length="138" mass="14440">MENSVKQRAVRADSLNLGEEPGGRSSPGPASCPASSASKPKTNPAEEAVRLPEEKTVKARTQSNPVVLSHACSRVHSVPAGALEKWAPWAPGGRRAWVCVRPHPSDTPARASSKGTGCRCALGGRLPDPAGRRLDAAF</sequence>
<feature type="region of interest" description="Disordered" evidence="1">
    <location>
        <begin position="1"/>
        <end position="63"/>
    </location>
</feature>
<accession>A0ABN8ZC27</accession>
<evidence type="ECO:0000256" key="1">
    <source>
        <dbReference type="SAM" id="MobiDB-lite"/>
    </source>
</evidence>
<feature type="compositionally biased region" description="Basic and acidic residues" evidence="1">
    <location>
        <begin position="47"/>
        <end position="57"/>
    </location>
</feature>
<proteinExistence type="predicted"/>
<name>A0ABN8ZC27_RANTA</name>
<protein>
    <submittedName>
        <fullName evidence="2">Uncharacterized protein</fullName>
    </submittedName>
</protein>
<dbReference type="Proteomes" id="UP001176941">
    <property type="component" value="Chromosome 30"/>
</dbReference>
<keyword evidence="3" id="KW-1185">Reference proteome</keyword>
<reference evidence="2" key="1">
    <citation type="submission" date="2023-04" db="EMBL/GenBank/DDBJ databases">
        <authorList>
            <consortium name="ELIXIR-Norway"/>
        </authorList>
    </citation>
    <scope>NUCLEOTIDE SEQUENCE [LARGE SCALE GENOMIC DNA]</scope>
</reference>
<organism evidence="2 3">
    <name type="scientific">Rangifer tarandus platyrhynchus</name>
    <name type="common">Svalbard reindeer</name>
    <dbReference type="NCBI Taxonomy" id="3082113"/>
    <lineage>
        <taxon>Eukaryota</taxon>
        <taxon>Metazoa</taxon>
        <taxon>Chordata</taxon>
        <taxon>Craniata</taxon>
        <taxon>Vertebrata</taxon>
        <taxon>Euteleostomi</taxon>
        <taxon>Mammalia</taxon>
        <taxon>Eutheria</taxon>
        <taxon>Laurasiatheria</taxon>
        <taxon>Artiodactyla</taxon>
        <taxon>Ruminantia</taxon>
        <taxon>Pecora</taxon>
        <taxon>Cervidae</taxon>
        <taxon>Odocoileinae</taxon>
        <taxon>Rangifer</taxon>
    </lineage>
</organism>
<feature type="compositionally biased region" description="Low complexity" evidence="1">
    <location>
        <begin position="23"/>
        <end position="40"/>
    </location>
</feature>